<dbReference type="Proteomes" id="UP000468766">
    <property type="component" value="Unassembled WGS sequence"/>
</dbReference>
<keyword evidence="10" id="KW-1185">Reference proteome</keyword>
<keyword evidence="4 6" id="KW-0464">Manganese</keyword>
<evidence type="ECO:0000256" key="1">
    <source>
        <dbReference type="ARBA" id="ARBA00006773"/>
    </source>
</evidence>
<sequence length="566" mass="61191">MTEGENKSDIWLCGGTVVNLFTMTLEDKDVLISDGEIQGLYDRQEREALQTEVQEIIELQGAYLAPGLIDGHMHIESTMVTPAALAQVIVPRGTTSIIADPHEIANVLGLPAIVGLSAMTKQLPLDIFFMIPSCVPATPLETAGAELQVEDIQWLFEHLPQAIGLAEVMNYPAVIAKEPSIMAKIEEAKRRNLPIDGHAPALSGDDLQRYISAGISTDHECVTAQEGWEKLKRGIHLLIREGSAAKNLTQLASCLTTESADRISFCTDDRHPEDLLVEGHLDHLLRQAVKVGIDPLLALKACSWTTARHYGLSRRGAIAPGYLADLVVFEDLENFQASLVIKKGTVVARKGLLVEERGDPSIDPIFTNTVRLPDIKGKLVPSIDSRKFVRVIGLQKNQITTSYEEAKAKDIGPAQDLLYAAVIERHGKKGSIGQAIVRGLGLQKGALASTIAHDSHNLIVIGTSAEDMEKACQAVAETGGGIAVVVDGELQARLPLPIAGLMSTATVEEVAVELKKIHQVLWEAGCTISSPVMTLSFLALPVIPELKITDQGLVDVRTFQFLSLEV</sequence>
<reference evidence="9 10" key="1">
    <citation type="submission" date="2019-10" db="EMBL/GenBank/DDBJ databases">
        <title>Whole-genome sequence of the extremophile Heliorestis acidaminivorans DSM 24790.</title>
        <authorList>
            <person name="Kyndt J.A."/>
            <person name="Meyer T.E."/>
        </authorList>
    </citation>
    <scope>NUCLEOTIDE SEQUENCE [LARGE SCALE GENOMIC DNA]</scope>
    <source>
        <strain evidence="9 10">DSM 24790</strain>
    </source>
</reference>
<proteinExistence type="inferred from homology"/>
<organism evidence="9 10">
    <name type="scientific">Heliorestis acidaminivorans</name>
    <dbReference type="NCBI Taxonomy" id="553427"/>
    <lineage>
        <taxon>Bacteria</taxon>
        <taxon>Bacillati</taxon>
        <taxon>Bacillota</taxon>
        <taxon>Clostridia</taxon>
        <taxon>Eubacteriales</taxon>
        <taxon>Heliobacteriaceae</taxon>
        <taxon>Heliorestis</taxon>
    </lineage>
</organism>
<accession>A0A6I0EWZ0</accession>
<evidence type="ECO:0000313" key="9">
    <source>
        <dbReference type="EMBL" id="KAB2952677.1"/>
    </source>
</evidence>
<protein>
    <recommendedName>
        <fullName evidence="2 6">Adenine deaminase</fullName>
        <shortName evidence="6">Adenase</shortName>
        <shortName evidence="6">Adenine aminase</shortName>
        <ecNumber evidence="2 6">3.5.4.2</ecNumber>
    </recommendedName>
</protein>
<dbReference type="InterPro" id="IPR011059">
    <property type="entry name" value="Metal-dep_hydrolase_composite"/>
</dbReference>
<evidence type="ECO:0000256" key="3">
    <source>
        <dbReference type="ARBA" id="ARBA00022801"/>
    </source>
</evidence>
<dbReference type="HAMAP" id="MF_01518">
    <property type="entry name" value="Adenine_deamin"/>
    <property type="match status" value="1"/>
</dbReference>
<dbReference type="EMBL" id="WBXO01000005">
    <property type="protein sequence ID" value="KAB2952677.1"/>
    <property type="molecule type" value="Genomic_DNA"/>
</dbReference>
<dbReference type="Pfam" id="PF01979">
    <property type="entry name" value="Amidohydro_1"/>
    <property type="match status" value="1"/>
</dbReference>
<dbReference type="SUPFAM" id="SSF51338">
    <property type="entry name" value="Composite domain of metallo-dependent hydrolases"/>
    <property type="match status" value="1"/>
</dbReference>
<dbReference type="OrthoDB" id="9775607at2"/>
<dbReference type="PANTHER" id="PTHR11113">
    <property type="entry name" value="N-ACETYLGLUCOSAMINE-6-PHOSPHATE DEACETYLASE"/>
    <property type="match status" value="1"/>
</dbReference>
<dbReference type="EC" id="3.5.4.2" evidence="2 6"/>
<dbReference type="Gene3D" id="2.30.40.10">
    <property type="entry name" value="Urease, subunit C, domain 1"/>
    <property type="match status" value="1"/>
</dbReference>
<evidence type="ECO:0000259" key="7">
    <source>
        <dbReference type="Pfam" id="PF01979"/>
    </source>
</evidence>
<dbReference type="PANTHER" id="PTHR11113:SF2">
    <property type="entry name" value="ADENINE DEAMINASE"/>
    <property type="match status" value="1"/>
</dbReference>
<evidence type="ECO:0000259" key="8">
    <source>
        <dbReference type="Pfam" id="PF13382"/>
    </source>
</evidence>
<dbReference type="InterPro" id="IPR006680">
    <property type="entry name" value="Amidohydro-rel"/>
</dbReference>
<dbReference type="NCBIfam" id="TIGR01178">
    <property type="entry name" value="ade"/>
    <property type="match status" value="1"/>
</dbReference>
<dbReference type="CDD" id="cd01295">
    <property type="entry name" value="AdeC"/>
    <property type="match status" value="1"/>
</dbReference>
<dbReference type="GO" id="GO:0000034">
    <property type="term" value="F:adenine deaminase activity"/>
    <property type="evidence" value="ECO:0007669"/>
    <property type="project" value="UniProtKB-UniRule"/>
</dbReference>
<dbReference type="SUPFAM" id="SSF51556">
    <property type="entry name" value="Metallo-dependent hydrolases"/>
    <property type="match status" value="1"/>
</dbReference>
<name>A0A6I0EWZ0_9FIRM</name>
<comment type="similarity">
    <text evidence="1 6">Belongs to the metallo-dependent hydrolases superfamily. Adenine deaminase family.</text>
</comment>
<dbReference type="RefSeq" id="WP_151619954.1">
    <property type="nucleotide sequence ID" value="NZ_WBXO01000005.1"/>
</dbReference>
<dbReference type="Gene3D" id="3.20.20.140">
    <property type="entry name" value="Metal-dependent hydrolases"/>
    <property type="match status" value="1"/>
</dbReference>
<dbReference type="GO" id="GO:0006146">
    <property type="term" value="P:adenine catabolic process"/>
    <property type="evidence" value="ECO:0007669"/>
    <property type="project" value="InterPro"/>
</dbReference>
<comment type="caution">
    <text evidence="9">The sequence shown here is derived from an EMBL/GenBank/DDBJ whole genome shotgun (WGS) entry which is preliminary data.</text>
</comment>
<evidence type="ECO:0000256" key="2">
    <source>
        <dbReference type="ARBA" id="ARBA00012782"/>
    </source>
</evidence>
<comment type="cofactor">
    <cofactor evidence="6">
        <name>Mn(2+)</name>
        <dbReference type="ChEBI" id="CHEBI:29035"/>
    </cofactor>
</comment>
<feature type="domain" description="Adenine deaminase C-terminal" evidence="8">
    <location>
        <begin position="409"/>
        <end position="560"/>
    </location>
</feature>
<evidence type="ECO:0000256" key="5">
    <source>
        <dbReference type="ARBA" id="ARBA00047720"/>
    </source>
</evidence>
<evidence type="ECO:0000256" key="4">
    <source>
        <dbReference type="ARBA" id="ARBA00023211"/>
    </source>
</evidence>
<evidence type="ECO:0000256" key="6">
    <source>
        <dbReference type="HAMAP-Rule" id="MF_01518"/>
    </source>
</evidence>
<dbReference type="InterPro" id="IPR006679">
    <property type="entry name" value="Adenine_deam"/>
</dbReference>
<dbReference type="Pfam" id="PF13382">
    <property type="entry name" value="Adenine_deam_C"/>
    <property type="match status" value="1"/>
</dbReference>
<dbReference type="AlphaFoldDB" id="A0A6I0EWZ0"/>
<gene>
    <name evidence="6 9" type="primary">ade</name>
    <name evidence="9" type="ORF">F9B85_08470</name>
</gene>
<evidence type="ECO:0000313" key="10">
    <source>
        <dbReference type="Proteomes" id="UP000468766"/>
    </source>
</evidence>
<feature type="domain" description="Amidohydrolase-related" evidence="7">
    <location>
        <begin position="63"/>
        <end position="347"/>
    </location>
</feature>
<keyword evidence="3 6" id="KW-0378">Hydrolase</keyword>
<dbReference type="InterPro" id="IPR026912">
    <property type="entry name" value="Adenine_deam_C"/>
</dbReference>
<comment type="catalytic activity">
    <reaction evidence="5 6">
        <text>adenine + H2O + H(+) = hypoxanthine + NH4(+)</text>
        <dbReference type="Rhea" id="RHEA:23688"/>
        <dbReference type="ChEBI" id="CHEBI:15377"/>
        <dbReference type="ChEBI" id="CHEBI:15378"/>
        <dbReference type="ChEBI" id="CHEBI:16708"/>
        <dbReference type="ChEBI" id="CHEBI:17368"/>
        <dbReference type="ChEBI" id="CHEBI:28938"/>
        <dbReference type="EC" id="3.5.4.2"/>
    </reaction>
</comment>
<dbReference type="InterPro" id="IPR032466">
    <property type="entry name" value="Metal_Hydrolase"/>
</dbReference>